<accession>A0A0D0AIR9</accession>
<organism evidence="1 2">
    <name type="scientific">Collybiopsis luxurians FD-317 M1</name>
    <dbReference type="NCBI Taxonomy" id="944289"/>
    <lineage>
        <taxon>Eukaryota</taxon>
        <taxon>Fungi</taxon>
        <taxon>Dikarya</taxon>
        <taxon>Basidiomycota</taxon>
        <taxon>Agaricomycotina</taxon>
        <taxon>Agaricomycetes</taxon>
        <taxon>Agaricomycetidae</taxon>
        <taxon>Agaricales</taxon>
        <taxon>Marasmiineae</taxon>
        <taxon>Omphalotaceae</taxon>
        <taxon>Collybiopsis</taxon>
        <taxon>Collybiopsis luxurians</taxon>
    </lineage>
</organism>
<dbReference type="Proteomes" id="UP000053593">
    <property type="component" value="Unassembled WGS sequence"/>
</dbReference>
<feature type="non-terminal residue" evidence="1">
    <location>
        <position position="145"/>
    </location>
</feature>
<protein>
    <submittedName>
        <fullName evidence="1">Uncharacterized protein</fullName>
    </submittedName>
</protein>
<gene>
    <name evidence="1" type="ORF">GYMLUDRAFT_132790</name>
</gene>
<evidence type="ECO:0000313" key="1">
    <source>
        <dbReference type="EMBL" id="KIK50000.1"/>
    </source>
</evidence>
<dbReference type="AlphaFoldDB" id="A0A0D0AIR9"/>
<dbReference type="HOGENOM" id="CLU_127787_0_0_1"/>
<dbReference type="OrthoDB" id="3268967at2759"/>
<keyword evidence="2" id="KW-1185">Reference proteome</keyword>
<evidence type="ECO:0000313" key="2">
    <source>
        <dbReference type="Proteomes" id="UP000053593"/>
    </source>
</evidence>
<proteinExistence type="predicted"/>
<dbReference type="EMBL" id="KN834943">
    <property type="protein sequence ID" value="KIK50000.1"/>
    <property type="molecule type" value="Genomic_DNA"/>
</dbReference>
<sequence>MEFFSQFDCKIVYVAGDRNSVADALSRPVETTDEALASARHPYAFCPEDEDNDLPILLVCPDLSWSVAHHLAECCPPIPPTPVAATLEVTADSSILDDIHAGYMADPWCKDLQSLTTSMPLIHFDALTSLWYIGDCLIIPHYGSI</sequence>
<reference evidence="1 2" key="1">
    <citation type="submission" date="2014-04" db="EMBL/GenBank/DDBJ databases">
        <title>Evolutionary Origins and Diversification of the Mycorrhizal Mutualists.</title>
        <authorList>
            <consortium name="DOE Joint Genome Institute"/>
            <consortium name="Mycorrhizal Genomics Consortium"/>
            <person name="Kohler A."/>
            <person name="Kuo A."/>
            <person name="Nagy L.G."/>
            <person name="Floudas D."/>
            <person name="Copeland A."/>
            <person name="Barry K.W."/>
            <person name="Cichocki N."/>
            <person name="Veneault-Fourrey C."/>
            <person name="LaButti K."/>
            <person name="Lindquist E.A."/>
            <person name="Lipzen A."/>
            <person name="Lundell T."/>
            <person name="Morin E."/>
            <person name="Murat C."/>
            <person name="Riley R."/>
            <person name="Ohm R."/>
            <person name="Sun H."/>
            <person name="Tunlid A."/>
            <person name="Henrissat B."/>
            <person name="Grigoriev I.V."/>
            <person name="Hibbett D.S."/>
            <person name="Martin F."/>
        </authorList>
    </citation>
    <scope>NUCLEOTIDE SEQUENCE [LARGE SCALE GENOMIC DNA]</scope>
    <source>
        <strain evidence="1 2">FD-317 M1</strain>
    </source>
</reference>
<name>A0A0D0AIR9_9AGAR</name>